<dbReference type="Pfam" id="PF01544">
    <property type="entry name" value="CorA"/>
    <property type="match status" value="1"/>
</dbReference>
<evidence type="ECO:0000256" key="4">
    <source>
        <dbReference type="SAM" id="Phobius"/>
    </source>
</evidence>
<keyword evidence="3" id="KW-1003">Cell membrane</keyword>
<dbReference type="PANTHER" id="PTHR46494">
    <property type="entry name" value="CORA FAMILY METAL ION TRANSPORTER (EUROFUNG)"/>
    <property type="match status" value="1"/>
</dbReference>
<dbReference type="InterPro" id="IPR045861">
    <property type="entry name" value="CorA_cytoplasmic_dom"/>
</dbReference>
<accession>A0A075FW27</accession>
<evidence type="ECO:0000313" key="5">
    <source>
        <dbReference type="EMBL" id="AIE93862.1"/>
    </source>
</evidence>
<evidence type="ECO:0000256" key="3">
    <source>
        <dbReference type="ARBA" id="ARBA00022475"/>
    </source>
</evidence>
<dbReference type="GO" id="GO:0000287">
    <property type="term" value="F:magnesium ion binding"/>
    <property type="evidence" value="ECO:0007669"/>
    <property type="project" value="TreeGrafter"/>
</dbReference>
<sequence>MLKTVSIAGIEEQGVPFKKESIKLDEAAKTLSIGNLTWIECVVDDIIDETPRILEKLDIKMDPKLLLAGYVTAYEDAGDTLGIMLPFIVTGDSRTQTSPVLIFMKKDLIVTIHDDYGGKITKLYNYSNSLMRKLPKEPEQWADRQTILLFRLMDEVSETNFSSLRTIIEQAEQLEIDLTGSRQTDRDIGFELSNMKRSLLTYLNAVWATHDTVRNVKFGDPDMLTDDDDILEKFEVILGRLDRQIQMAENIMEMISTGVTIIQTETSNQLTKLIVWLTVAATAVLVPNTVATVFGIPDLQISWTWVLPILAISTIISAVVTYRWTKQWRVNPFRTKNSKGFVRNSVQNNPVLSATEIGN</sequence>
<name>A0A075FW27_9ARCH</name>
<dbReference type="SUPFAM" id="SSF143865">
    <property type="entry name" value="CorA soluble domain-like"/>
    <property type="match status" value="1"/>
</dbReference>
<keyword evidence="4" id="KW-0812">Transmembrane</keyword>
<evidence type="ECO:0000256" key="2">
    <source>
        <dbReference type="ARBA" id="ARBA00022448"/>
    </source>
</evidence>
<keyword evidence="4" id="KW-0472">Membrane</keyword>
<dbReference type="Gene3D" id="1.20.58.340">
    <property type="entry name" value="Magnesium transport protein CorA, transmembrane region"/>
    <property type="match status" value="1"/>
</dbReference>
<organism evidence="5">
    <name type="scientific">uncultured marine thaumarchaeote AD1000_41_B03</name>
    <dbReference type="NCBI Taxonomy" id="1455915"/>
    <lineage>
        <taxon>Archaea</taxon>
        <taxon>Nitrososphaerota</taxon>
        <taxon>environmental samples</taxon>
    </lineage>
</organism>
<dbReference type="GO" id="GO:0015087">
    <property type="term" value="F:cobalt ion transmembrane transporter activity"/>
    <property type="evidence" value="ECO:0007669"/>
    <property type="project" value="TreeGrafter"/>
</dbReference>
<keyword evidence="2" id="KW-0813">Transport</keyword>
<feature type="transmembrane region" description="Helical" evidence="4">
    <location>
        <begin position="302"/>
        <end position="324"/>
    </location>
</feature>
<dbReference type="GO" id="GO:0005886">
    <property type="term" value="C:plasma membrane"/>
    <property type="evidence" value="ECO:0007669"/>
    <property type="project" value="UniProtKB-SubCell"/>
</dbReference>
<comment type="subcellular location">
    <subcellularLocation>
        <location evidence="1">Cell membrane</location>
        <topology evidence="1">Multi-pass membrane protein</topology>
    </subcellularLocation>
</comment>
<dbReference type="AlphaFoldDB" id="A0A075FW27"/>
<proteinExistence type="predicted"/>
<protein>
    <submittedName>
        <fullName evidence="5">Magnesium transporter (CorA)</fullName>
    </submittedName>
</protein>
<dbReference type="GO" id="GO:0050897">
    <property type="term" value="F:cobalt ion binding"/>
    <property type="evidence" value="ECO:0007669"/>
    <property type="project" value="TreeGrafter"/>
</dbReference>
<dbReference type="GO" id="GO:0015095">
    <property type="term" value="F:magnesium ion transmembrane transporter activity"/>
    <property type="evidence" value="ECO:0007669"/>
    <property type="project" value="TreeGrafter"/>
</dbReference>
<evidence type="ECO:0000256" key="1">
    <source>
        <dbReference type="ARBA" id="ARBA00004651"/>
    </source>
</evidence>
<feature type="transmembrane region" description="Helical" evidence="4">
    <location>
        <begin position="273"/>
        <end position="296"/>
    </location>
</feature>
<dbReference type="InterPro" id="IPR002523">
    <property type="entry name" value="MgTranspt_CorA/ZnTranspt_ZntB"/>
</dbReference>
<gene>
    <name evidence="5" type="primary">corA</name>
</gene>
<reference evidence="5" key="1">
    <citation type="journal article" date="2014" name="Genome Biol. Evol.">
        <title>Pangenome evidence for extensive interdomain horizontal transfer affecting lineage core and shell genes in uncultured planktonic thaumarchaeota and euryarchaeota.</title>
        <authorList>
            <person name="Deschamps P."/>
            <person name="Zivanovic Y."/>
            <person name="Moreira D."/>
            <person name="Rodriguez-Valera F."/>
            <person name="Lopez-Garcia P."/>
        </authorList>
    </citation>
    <scope>NUCLEOTIDE SEQUENCE</scope>
</reference>
<dbReference type="PANTHER" id="PTHR46494:SF1">
    <property type="entry name" value="CORA FAMILY METAL ION TRANSPORTER (EUROFUNG)"/>
    <property type="match status" value="1"/>
</dbReference>
<dbReference type="EMBL" id="KF900406">
    <property type="protein sequence ID" value="AIE93862.1"/>
    <property type="molecule type" value="Genomic_DNA"/>
</dbReference>
<keyword evidence="4" id="KW-1133">Transmembrane helix</keyword>